<comment type="caution">
    <text evidence="2">The sequence shown here is derived from an EMBL/GenBank/DDBJ whole genome shotgun (WGS) entry which is preliminary data.</text>
</comment>
<evidence type="ECO:0000313" key="3">
    <source>
        <dbReference type="Proteomes" id="UP000727407"/>
    </source>
</evidence>
<reference evidence="2" key="1">
    <citation type="submission" date="2020-07" db="EMBL/GenBank/DDBJ databases">
        <title>Clarias magur genome sequencing, assembly and annotation.</title>
        <authorList>
            <person name="Kushwaha B."/>
            <person name="Kumar R."/>
            <person name="Das P."/>
            <person name="Joshi C.G."/>
            <person name="Kumar D."/>
            <person name="Nagpure N.S."/>
            <person name="Pandey M."/>
            <person name="Agarwal S."/>
            <person name="Srivastava S."/>
            <person name="Singh M."/>
            <person name="Sahoo L."/>
            <person name="Jayasankar P."/>
            <person name="Meher P.K."/>
            <person name="Koringa P.G."/>
            <person name="Iquebal M.A."/>
            <person name="Das S.P."/>
            <person name="Bit A."/>
            <person name="Patnaik S."/>
            <person name="Patel N."/>
            <person name="Shah T.M."/>
            <person name="Hinsu A."/>
            <person name="Jena J.K."/>
        </authorList>
    </citation>
    <scope>NUCLEOTIDE SEQUENCE</scope>
    <source>
        <strain evidence="2">CIFAMagur01</strain>
        <tissue evidence="2">Testis</tissue>
    </source>
</reference>
<name>A0A8J4U947_CLAMG</name>
<dbReference type="Proteomes" id="UP000727407">
    <property type="component" value="Unassembled WGS sequence"/>
</dbReference>
<sequence length="112" mass="12217">MAIKAASVGGQSLWRALLPPRMGAYVKLHSNDYPRQVVYGGQRAGRPGQIGTQRLISQAQHEGQHRNSMKRGKNTKAKGSQGHYSISDDLDVCIMHILYGCFGVLVASPNKV</sequence>
<dbReference type="EMBL" id="QNUK01000450">
    <property type="protein sequence ID" value="KAF5893139.1"/>
    <property type="molecule type" value="Genomic_DNA"/>
</dbReference>
<protein>
    <submittedName>
        <fullName evidence="2">Uncharacterized protein</fullName>
    </submittedName>
</protein>
<feature type="compositionally biased region" description="Basic residues" evidence="1">
    <location>
        <begin position="67"/>
        <end position="76"/>
    </location>
</feature>
<proteinExistence type="predicted"/>
<dbReference type="AlphaFoldDB" id="A0A8J4U947"/>
<accession>A0A8J4U947</accession>
<evidence type="ECO:0000313" key="2">
    <source>
        <dbReference type="EMBL" id="KAF5893139.1"/>
    </source>
</evidence>
<keyword evidence="3" id="KW-1185">Reference proteome</keyword>
<organism evidence="2 3">
    <name type="scientific">Clarias magur</name>
    <name type="common">Asian catfish</name>
    <name type="synonym">Macropteronotus magur</name>
    <dbReference type="NCBI Taxonomy" id="1594786"/>
    <lineage>
        <taxon>Eukaryota</taxon>
        <taxon>Metazoa</taxon>
        <taxon>Chordata</taxon>
        <taxon>Craniata</taxon>
        <taxon>Vertebrata</taxon>
        <taxon>Euteleostomi</taxon>
        <taxon>Actinopterygii</taxon>
        <taxon>Neopterygii</taxon>
        <taxon>Teleostei</taxon>
        <taxon>Ostariophysi</taxon>
        <taxon>Siluriformes</taxon>
        <taxon>Clariidae</taxon>
        <taxon>Clarias</taxon>
    </lineage>
</organism>
<feature type="region of interest" description="Disordered" evidence="1">
    <location>
        <begin position="58"/>
        <end position="81"/>
    </location>
</feature>
<evidence type="ECO:0000256" key="1">
    <source>
        <dbReference type="SAM" id="MobiDB-lite"/>
    </source>
</evidence>
<gene>
    <name evidence="2" type="ORF">DAT39_017169</name>
</gene>